<dbReference type="OrthoDB" id="2535391at2759"/>
<evidence type="ECO:0000256" key="3">
    <source>
        <dbReference type="SAM" id="MobiDB-lite"/>
    </source>
</evidence>
<dbReference type="InterPro" id="IPR042123">
    <property type="entry name" value="Zip3/RNF212-like"/>
</dbReference>
<dbReference type="Pfam" id="PF14634">
    <property type="entry name" value="zf-RING_5"/>
    <property type="match status" value="1"/>
</dbReference>
<keyword evidence="1" id="KW-0469">Meiosis</keyword>
<dbReference type="PANTHER" id="PTHR22663:SF17">
    <property type="entry name" value="RING FINGER PROTEIN NARYA-RELATED"/>
    <property type="match status" value="1"/>
</dbReference>
<keyword evidence="2" id="KW-0175">Coiled coil</keyword>
<feature type="compositionally biased region" description="Low complexity" evidence="3">
    <location>
        <begin position="187"/>
        <end position="201"/>
    </location>
</feature>
<evidence type="ECO:0000313" key="6">
    <source>
        <dbReference type="Proteomes" id="UP000772434"/>
    </source>
</evidence>
<dbReference type="Proteomes" id="UP000772434">
    <property type="component" value="Unassembled WGS sequence"/>
</dbReference>
<evidence type="ECO:0000256" key="2">
    <source>
        <dbReference type="SAM" id="Coils"/>
    </source>
</evidence>
<dbReference type="AlphaFoldDB" id="A0A9P5UCI3"/>
<organism evidence="5 6">
    <name type="scientific">Rhodocollybia butyracea</name>
    <dbReference type="NCBI Taxonomy" id="206335"/>
    <lineage>
        <taxon>Eukaryota</taxon>
        <taxon>Fungi</taxon>
        <taxon>Dikarya</taxon>
        <taxon>Basidiomycota</taxon>
        <taxon>Agaricomycotina</taxon>
        <taxon>Agaricomycetes</taxon>
        <taxon>Agaricomycetidae</taxon>
        <taxon>Agaricales</taxon>
        <taxon>Marasmiineae</taxon>
        <taxon>Omphalotaceae</taxon>
        <taxon>Rhodocollybia</taxon>
    </lineage>
</organism>
<evidence type="ECO:0000259" key="4">
    <source>
        <dbReference type="Pfam" id="PF14634"/>
    </source>
</evidence>
<gene>
    <name evidence="5" type="ORF">BDP27DRAFT_1212959</name>
</gene>
<dbReference type="GO" id="GO:0019789">
    <property type="term" value="F:SUMO transferase activity"/>
    <property type="evidence" value="ECO:0007669"/>
    <property type="project" value="InterPro"/>
</dbReference>
<dbReference type="PANTHER" id="PTHR22663">
    <property type="entry name" value="RING FINGER PROTEIN NARYA-RELATED"/>
    <property type="match status" value="1"/>
</dbReference>
<dbReference type="GO" id="GO:0007131">
    <property type="term" value="P:reciprocal meiotic recombination"/>
    <property type="evidence" value="ECO:0007669"/>
    <property type="project" value="InterPro"/>
</dbReference>
<name>A0A9P5UCI3_9AGAR</name>
<feature type="non-terminal residue" evidence="5">
    <location>
        <position position="216"/>
    </location>
</feature>
<dbReference type="GO" id="GO:0007129">
    <property type="term" value="P:homologous chromosome pairing at meiosis"/>
    <property type="evidence" value="ECO:0007669"/>
    <property type="project" value="TreeGrafter"/>
</dbReference>
<feature type="coiled-coil region" evidence="2">
    <location>
        <begin position="105"/>
        <end position="139"/>
    </location>
</feature>
<reference evidence="5" key="1">
    <citation type="submission" date="2020-11" db="EMBL/GenBank/DDBJ databases">
        <authorList>
            <consortium name="DOE Joint Genome Institute"/>
            <person name="Ahrendt S."/>
            <person name="Riley R."/>
            <person name="Andreopoulos W."/>
            <person name="Labutti K."/>
            <person name="Pangilinan J."/>
            <person name="Ruiz-Duenas F.J."/>
            <person name="Barrasa J.M."/>
            <person name="Sanchez-Garcia M."/>
            <person name="Camarero S."/>
            <person name="Miyauchi S."/>
            <person name="Serrano A."/>
            <person name="Linde D."/>
            <person name="Babiker R."/>
            <person name="Drula E."/>
            <person name="Ayuso-Fernandez I."/>
            <person name="Pacheco R."/>
            <person name="Padilla G."/>
            <person name="Ferreira P."/>
            <person name="Barriuso J."/>
            <person name="Kellner H."/>
            <person name="Castanera R."/>
            <person name="Alfaro M."/>
            <person name="Ramirez L."/>
            <person name="Pisabarro A.G."/>
            <person name="Kuo A."/>
            <person name="Tritt A."/>
            <person name="Lipzen A."/>
            <person name="He G."/>
            <person name="Yan M."/>
            <person name="Ng V."/>
            <person name="Cullen D."/>
            <person name="Martin F."/>
            <person name="Rosso M.-N."/>
            <person name="Henrissat B."/>
            <person name="Hibbett D."/>
            <person name="Martinez A.T."/>
            <person name="Grigoriev I.V."/>
        </authorList>
    </citation>
    <scope>NUCLEOTIDE SEQUENCE</scope>
    <source>
        <strain evidence="5">AH 40177</strain>
    </source>
</reference>
<evidence type="ECO:0000256" key="1">
    <source>
        <dbReference type="ARBA" id="ARBA00023254"/>
    </source>
</evidence>
<dbReference type="GO" id="GO:0016925">
    <property type="term" value="P:protein sumoylation"/>
    <property type="evidence" value="ECO:0007669"/>
    <property type="project" value="TreeGrafter"/>
</dbReference>
<proteinExistence type="predicted"/>
<dbReference type="EMBL" id="JADNRY010000010">
    <property type="protein sequence ID" value="KAF9075165.1"/>
    <property type="molecule type" value="Genomic_DNA"/>
</dbReference>
<accession>A0A9P5UCI3</accession>
<keyword evidence="6" id="KW-1185">Reference proteome</keyword>
<feature type="domain" description="RING-type" evidence="4">
    <location>
        <begin position="18"/>
        <end position="59"/>
    </location>
</feature>
<comment type="caution">
    <text evidence="5">The sequence shown here is derived from an EMBL/GenBank/DDBJ whole genome shotgun (WGS) entry which is preliminary data.</text>
</comment>
<evidence type="ECO:0000313" key="5">
    <source>
        <dbReference type="EMBL" id="KAF9075165.1"/>
    </source>
</evidence>
<dbReference type="InterPro" id="IPR001841">
    <property type="entry name" value="Znf_RING"/>
</dbReference>
<protein>
    <recommendedName>
        <fullName evidence="4">RING-type domain-containing protein</fullName>
    </recommendedName>
</protein>
<dbReference type="GO" id="GO:0000795">
    <property type="term" value="C:synaptonemal complex"/>
    <property type="evidence" value="ECO:0007669"/>
    <property type="project" value="InterPro"/>
</dbReference>
<sequence>MSAEVTCPDFDFWEFVACNRCQLPLSSPSGPTVPFWLTECGHVICNNHLSPNQSCSQCGSPGIQLIPLQQDMEPPMSDWFKSASHVLDSAAYTIKFQQESMAAQIRNLQARYQQQRTYIEKLKRENTQLREILATQGQDLHHDRLQIESSSYLNHNGKRQKIDALRPPTSSSPRSVATPVGPNRITLPPGQQPPQLSSNQNAYLDENAPPHNQHLQ</sequence>
<feature type="region of interest" description="Disordered" evidence="3">
    <location>
        <begin position="152"/>
        <end position="216"/>
    </location>
</feature>